<feature type="transmembrane region" description="Helical" evidence="6">
    <location>
        <begin position="98"/>
        <end position="116"/>
    </location>
</feature>
<keyword evidence="6" id="KW-1003">Cell membrane</keyword>
<feature type="domain" description="DAC" evidence="8">
    <location>
        <begin position="117"/>
        <end position="279"/>
    </location>
</feature>
<dbReference type="EC" id="2.7.7.85" evidence="6"/>
<evidence type="ECO:0000313" key="10">
    <source>
        <dbReference type="Proteomes" id="UP001228690"/>
    </source>
</evidence>
<dbReference type="InterPro" id="IPR045585">
    <property type="entry name" value="CdaA_N"/>
</dbReference>
<keyword evidence="2 6" id="KW-0808">Transferase</keyword>
<gene>
    <name evidence="6" type="primary">dacA</name>
    <name evidence="9" type="ORF">P0082_02770</name>
</gene>
<comment type="caution">
    <text evidence="6">Lacks conserved residue(s) required for the propagation of feature annotation.</text>
</comment>
<dbReference type="InterPro" id="IPR050338">
    <property type="entry name" value="DisA"/>
</dbReference>
<keyword evidence="6" id="KW-0472">Membrane</keyword>
<sequence>MGPLDQLLAWLKTKLLPLFEALFRPASGNEDPDGAVPVFLGEFWGYGASALSVLVLSYLLYKGYKALVASGALELLYGILSIGILYLIAAVLRLEFLIWLLDGIVPTLLVILAVVLQPEFRRIFVQIGRQGMLHHSHRNHQDLQVINNMVEACELLVEMSRGALIVFCRENMLRHIVRTGTSLNAVPGTELVVSLFAFDTPLHDGAIVLNHSRIAAAGCILPIDPEEKTLITMKSGTRHRSAMELVRETDAVVLVVSEESGHISLAFDGEMHSHLGIAEILEELDRLLIHKKERRKRLGLGRMLLQVWRFFGENNKRRKERPTQKEIEEGPENRNRTEGG</sequence>
<keyword evidence="5 6" id="KW-0067">ATP-binding</keyword>
<comment type="function">
    <text evidence="6">Catalyzes the condensation of 2 ATP molecules into cyclic di-AMP (c-di-AMP), a second messenger used to regulate differing processes in different bacteria.</text>
</comment>
<evidence type="ECO:0000313" key="9">
    <source>
        <dbReference type="EMBL" id="WGK69803.1"/>
    </source>
</evidence>
<feature type="transmembrane region" description="Helical" evidence="6">
    <location>
        <begin position="43"/>
        <end position="61"/>
    </location>
</feature>
<keyword evidence="6" id="KW-0812">Transmembrane</keyword>
<feature type="transmembrane region" description="Helical" evidence="6">
    <location>
        <begin position="73"/>
        <end position="92"/>
    </location>
</feature>
<comment type="catalytic activity">
    <reaction evidence="1 6">
        <text>2 ATP = 3',3'-c-di-AMP + 2 diphosphate</text>
        <dbReference type="Rhea" id="RHEA:35655"/>
        <dbReference type="ChEBI" id="CHEBI:30616"/>
        <dbReference type="ChEBI" id="CHEBI:33019"/>
        <dbReference type="ChEBI" id="CHEBI:71500"/>
        <dbReference type="EC" id="2.7.7.85"/>
    </reaction>
</comment>
<evidence type="ECO:0000256" key="2">
    <source>
        <dbReference type="ARBA" id="ARBA00022679"/>
    </source>
</evidence>
<keyword evidence="10" id="KW-1185">Reference proteome</keyword>
<feature type="region of interest" description="Disordered" evidence="7">
    <location>
        <begin position="317"/>
        <end position="340"/>
    </location>
</feature>
<protein>
    <recommendedName>
        <fullName evidence="6">Diadenylate cyclase</fullName>
        <shortName evidence="6">DAC</shortName>
        <ecNumber evidence="6">2.7.7.85</ecNumber>
    </recommendedName>
    <alternativeName>
        <fullName evidence="6">Cyclic-di-AMP synthase</fullName>
        <shortName evidence="6">c-di-AMP synthase</shortName>
    </alternativeName>
</protein>
<evidence type="ECO:0000256" key="7">
    <source>
        <dbReference type="SAM" id="MobiDB-lite"/>
    </source>
</evidence>
<keyword evidence="4 6" id="KW-0547">Nucleotide-binding</keyword>
<accession>A0ABY8MKS8</accession>
<comment type="similarity">
    <text evidence="6">Belongs to the adenylate cyclase family. DacA/CdaA subfamily.</text>
</comment>
<reference evidence="9 10" key="1">
    <citation type="submission" date="2023-04" db="EMBL/GenBank/DDBJ databases">
        <title>Spirochaete genome identified in red abalone sample constitutes a novel genus.</title>
        <authorList>
            <person name="Sharma S.P."/>
            <person name="Purcell C.M."/>
            <person name="Hyde J.R."/>
            <person name="Severin A.J."/>
        </authorList>
    </citation>
    <scope>NUCLEOTIDE SEQUENCE [LARGE SCALE GENOMIC DNA]</scope>
    <source>
        <strain evidence="9 10">SP-2023</strain>
    </source>
</reference>
<dbReference type="Proteomes" id="UP001228690">
    <property type="component" value="Chromosome"/>
</dbReference>
<dbReference type="InterPro" id="IPR034701">
    <property type="entry name" value="CdaA"/>
</dbReference>
<organism evidence="9 10">
    <name type="scientific">Candidatus Haliotispira prima</name>
    <dbReference type="NCBI Taxonomy" id="3034016"/>
    <lineage>
        <taxon>Bacteria</taxon>
        <taxon>Pseudomonadati</taxon>
        <taxon>Spirochaetota</taxon>
        <taxon>Spirochaetia</taxon>
        <taxon>Spirochaetales</taxon>
        <taxon>Spirochaetaceae</taxon>
        <taxon>Candidatus Haliotispira</taxon>
    </lineage>
</organism>
<evidence type="ECO:0000256" key="6">
    <source>
        <dbReference type="HAMAP-Rule" id="MF_01499"/>
    </source>
</evidence>
<dbReference type="EMBL" id="CP123443">
    <property type="protein sequence ID" value="WGK69803.1"/>
    <property type="molecule type" value="Genomic_DNA"/>
</dbReference>
<keyword evidence="6" id="KW-1133">Transmembrane helix</keyword>
<dbReference type="SUPFAM" id="SSF143597">
    <property type="entry name" value="YojJ-like"/>
    <property type="match status" value="1"/>
</dbReference>
<evidence type="ECO:0000256" key="1">
    <source>
        <dbReference type="ARBA" id="ARBA00000877"/>
    </source>
</evidence>
<dbReference type="Pfam" id="PF02457">
    <property type="entry name" value="DAC"/>
    <property type="match status" value="1"/>
</dbReference>
<dbReference type="InterPro" id="IPR003390">
    <property type="entry name" value="DNA_integrity_scan_DisA_N"/>
</dbReference>
<dbReference type="Gene3D" id="3.40.1700.10">
    <property type="entry name" value="DNA integrity scanning protein, DisA, N-terminal domain"/>
    <property type="match status" value="1"/>
</dbReference>
<dbReference type="RefSeq" id="WP_326927995.1">
    <property type="nucleotide sequence ID" value="NZ_CP123443.1"/>
</dbReference>
<evidence type="ECO:0000256" key="5">
    <source>
        <dbReference type="ARBA" id="ARBA00022840"/>
    </source>
</evidence>
<keyword evidence="3 6" id="KW-0548">Nucleotidyltransferase</keyword>
<dbReference type="PANTHER" id="PTHR34185">
    <property type="entry name" value="DIADENYLATE CYCLASE"/>
    <property type="match status" value="1"/>
</dbReference>
<name>A0ABY8MKS8_9SPIO</name>
<dbReference type="InterPro" id="IPR036888">
    <property type="entry name" value="DNA_integrity_DisA_N_sf"/>
</dbReference>
<proteinExistence type="inferred from homology"/>
<dbReference type="Pfam" id="PF19293">
    <property type="entry name" value="CdaA_N"/>
    <property type="match status" value="1"/>
</dbReference>
<comment type="subunit">
    <text evidence="6">Probably a homodimer.</text>
</comment>
<feature type="compositionally biased region" description="Basic and acidic residues" evidence="7">
    <location>
        <begin position="321"/>
        <end position="340"/>
    </location>
</feature>
<dbReference type="HAMAP" id="MF_01499">
    <property type="entry name" value="DacA"/>
    <property type="match status" value="1"/>
</dbReference>
<dbReference type="PROSITE" id="PS51794">
    <property type="entry name" value="DAC"/>
    <property type="match status" value="1"/>
</dbReference>
<evidence type="ECO:0000259" key="8">
    <source>
        <dbReference type="PROSITE" id="PS51794"/>
    </source>
</evidence>
<evidence type="ECO:0000256" key="4">
    <source>
        <dbReference type="ARBA" id="ARBA00022741"/>
    </source>
</evidence>
<evidence type="ECO:0000256" key="3">
    <source>
        <dbReference type="ARBA" id="ARBA00022695"/>
    </source>
</evidence>
<dbReference type="PANTHER" id="PTHR34185:SF1">
    <property type="entry name" value="DIADENYLATE CYCLASE"/>
    <property type="match status" value="1"/>
</dbReference>